<accession>A0A6J7IBP9</accession>
<proteinExistence type="predicted"/>
<feature type="transmembrane region" description="Helical" evidence="1">
    <location>
        <begin position="39"/>
        <end position="59"/>
    </location>
</feature>
<dbReference type="EMBL" id="CAFBNE010000002">
    <property type="protein sequence ID" value="CAB4928012.1"/>
    <property type="molecule type" value="Genomic_DNA"/>
</dbReference>
<organism evidence="2">
    <name type="scientific">freshwater metagenome</name>
    <dbReference type="NCBI Taxonomy" id="449393"/>
    <lineage>
        <taxon>unclassified sequences</taxon>
        <taxon>metagenomes</taxon>
        <taxon>ecological metagenomes</taxon>
    </lineage>
</organism>
<evidence type="ECO:0000256" key="1">
    <source>
        <dbReference type="SAM" id="Phobius"/>
    </source>
</evidence>
<sequence length="147" mass="16022">MKQASGFRERLLPRWWAFGISLALVSMVAIAYGAALDPWFGWITFGCGGLAVSWLLWIASPVIEVTDTSLLAGRARLPRSSIAGAIELDGPQAKAHRGPTADARTFVLLRPWRAATAVLVTLDDPSDPHPAWLLTSKHPDRLVRALQ</sequence>
<name>A0A6J7IBP9_9ZZZZ</name>
<evidence type="ECO:0000313" key="2">
    <source>
        <dbReference type="EMBL" id="CAB4928012.1"/>
    </source>
</evidence>
<dbReference type="AlphaFoldDB" id="A0A6J7IBP9"/>
<feature type="transmembrane region" description="Helical" evidence="1">
    <location>
        <begin position="12"/>
        <end position="33"/>
    </location>
</feature>
<keyword evidence="1" id="KW-0812">Transmembrane</keyword>
<protein>
    <submittedName>
        <fullName evidence="2">Unannotated protein</fullName>
    </submittedName>
</protein>
<dbReference type="InterPro" id="IPR021443">
    <property type="entry name" value="DUF3093"/>
</dbReference>
<gene>
    <name evidence="2" type="ORF">UFOPK3772_00073</name>
</gene>
<dbReference type="Pfam" id="PF11292">
    <property type="entry name" value="DUF3093"/>
    <property type="match status" value="1"/>
</dbReference>
<keyword evidence="1" id="KW-1133">Transmembrane helix</keyword>
<keyword evidence="1" id="KW-0472">Membrane</keyword>
<reference evidence="2" key="1">
    <citation type="submission" date="2020-05" db="EMBL/GenBank/DDBJ databases">
        <authorList>
            <person name="Chiriac C."/>
            <person name="Salcher M."/>
            <person name="Ghai R."/>
            <person name="Kavagutti S V."/>
        </authorList>
    </citation>
    <scope>NUCLEOTIDE SEQUENCE</scope>
</reference>